<dbReference type="PIRSF" id="PIRSF019574">
    <property type="entry name" value="Periplasmic_polyamine_BP"/>
    <property type="match status" value="1"/>
</dbReference>
<evidence type="ECO:0000256" key="4">
    <source>
        <dbReference type="ARBA" id="ARBA00022764"/>
    </source>
</evidence>
<reference evidence="7 8" key="1">
    <citation type="journal article" date="2023" name="Int. J. Syst. Evol. Microbiol.">
        <title>Terrisporobacter hibernicus sp. nov., isolated from bovine faeces in Northern Ireland.</title>
        <authorList>
            <person name="Mitchell M."/>
            <person name="Nguyen S.V."/>
            <person name="Connor M."/>
            <person name="Fairley D.J."/>
            <person name="Donoghue O."/>
            <person name="Marshall H."/>
            <person name="Koolman L."/>
            <person name="McMullan G."/>
            <person name="Schaffer K.E."/>
            <person name="McGrath J.W."/>
            <person name="Fanning S."/>
        </authorList>
    </citation>
    <scope>NUCLEOTIDE SEQUENCE [LARGE SCALE GENOMIC DNA]</scope>
    <source>
        <strain evidence="7 8">MCA3</strain>
    </source>
</reference>
<evidence type="ECO:0000256" key="1">
    <source>
        <dbReference type="ARBA" id="ARBA00004418"/>
    </source>
</evidence>
<dbReference type="Proteomes" id="UP001198983">
    <property type="component" value="Chromosome"/>
</dbReference>
<dbReference type="EMBL" id="CP081135">
    <property type="protein sequence ID" value="UEL46534.1"/>
    <property type="molecule type" value="Genomic_DNA"/>
</dbReference>
<sequence length="354" mass="40906">MKKIAKLLILIVCLTTVSIFFIGCSKKDNYPEEINFFNYGENIDDETVKEFERKYDIRVNIETFDDMEAMYSKVKSGAGKYDVILVSDALMPRMIDQKLIQQINKDNITNISQMDKEYLDLEIDPGNKYSVPYMFGTVGLIYNKDVVKEEVKSWDILWNEKYKDKIFMFDTYRDTIGVALKKLGYSLNSTNPKEIKEAKELLLEQRKLVKPLYGVDNGTTMIPAGETDINMIWSGEGLNLQDEYPNLVYVVPEEGANFWIDSLCIPKNAKNVEGAEQFINFVSDKKSALRIADEIGYTTPNKEAREEQPDNVKNNPNAYMPTEIMNRCEIYKDFPLDVKKMYDKAWIAIKSDEQ</sequence>
<keyword evidence="4" id="KW-0574">Periplasm</keyword>
<accession>A0AAX2ZEN8</accession>
<dbReference type="SUPFAM" id="SSF53850">
    <property type="entry name" value="Periplasmic binding protein-like II"/>
    <property type="match status" value="1"/>
</dbReference>
<evidence type="ECO:0000256" key="2">
    <source>
        <dbReference type="ARBA" id="ARBA00022448"/>
    </source>
</evidence>
<dbReference type="RefSeq" id="WP_074914770.1">
    <property type="nucleotide sequence ID" value="NZ_CP081135.1"/>
</dbReference>
<dbReference type="AlphaFoldDB" id="A0AAX2ZEN8"/>
<evidence type="ECO:0000313" key="7">
    <source>
        <dbReference type="EMBL" id="UEL46534.1"/>
    </source>
</evidence>
<gene>
    <name evidence="7" type="ORF">JW646_12905</name>
</gene>
<organism evidence="7 8">
    <name type="scientific">Terrisporobacter hibernicus</name>
    <dbReference type="NCBI Taxonomy" id="2813371"/>
    <lineage>
        <taxon>Bacteria</taxon>
        <taxon>Bacillati</taxon>
        <taxon>Bacillota</taxon>
        <taxon>Clostridia</taxon>
        <taxon>Peptostreptococcales</taxon>
        <taxon>Peptostreptococcaceae</taxon>
        <taxon>Terrisporobacter</taxon>
    </lineage>
</organism>
<dbReference type="PROSITE" id="PS51257">
    <property type="entry name" value="PROKAR_LIPOPROTEIN"/>
    <property type="match status" value="1"/>
</dbReference>
<dbReference type="GO" id="GO:0042597">
    <property type="term" value="C:periplasmic space"/>
    <property type="evidence" value="ECO:0007669"/>
    <property type="project" value="UniProtKB-SubCell"/>
</dbReference>
<dbReference type="PRINTS" id="PR00909">
    <property type="entry name" value="SPERMDNBNDNG"/>
</dbReference>
<dbReference type="PANTHER" id="PTHR30222">
    <property type="entry name" value="SPERMIDINE/PUTRESCINE-BINDING PERIPLASMIC PROTEIN"/>
    <property type="match status" value="1"/>
</dbReference>
<keyword evidence="8" id="KW-1185">Reference proteome</keyword>
<dbReference type="GO" id="GO:0019808">
    <property type="term" value="F:polyamine binding"/>
    <property type="evidence" value="ECO:0007669"/>
    <property type="project" value="InterPro"/>
</dbReference>
<name>A0AAX2ZEN8_9FIRM</name>
<protein>
    <submittedName>
        <fullName evidence="7">Spermidine/putrescine ABC transporter substrate-binding protein</fullName>
    </submittedName>
</protein>
<dbReference type="Pfam" id="PF13416">
    <property type="entry name" value="SBP_bac_8"/>
    <property type="match status" value="1"/>
</dbReference>
<comment type="subcellular location">
    <subcellularLocation>
        <location evidence="1">Periplasm</location>
    </subcellularLocation>
</comment>
<dbReference type="Gene3D" id="3.40.190.10">
    <property type="entry name" value="Periplasmic binding protein-like II"/>
    <property type="match status" value="2"/>
</dbReference>
<dbReference type="PANTHER" id="PTHR30222:SF17">
    <property type="entry name" value="SPERMIDINE_PUTRESCINE-BINDING PERIPLASMIC PROTEIN"/>
    <property type="match status" value="1"/>
</dbReference>
<feature type="region of interest" description="Disordered" evidence="6">
    <location>
        <begin position="299"/>
        <end position="318"/>
    </location>
</feature>
<dbReference type="KEGG" id="tem:JW646_12905"/>
<dbReference type="CDD" id="cd13590">
    <property type="entry name" value="PBP2_PotD_PotF_like"/>
    <property type="match status" value="1"/>
</dbReference>
<evidence type="ECO:0000256" key="5">
    <source>
        <dbReference type="PIRSR" id="PIRSR019574-1"/>
    </source>
</evidence>
<evidence type="ECO:0000256" key="3">
    <source>
        <dbReference type="ARBA" id="ARBA00022729"/>
    </source>
</evidence>
<evidence type="ECO:0000256" key="6">
    <source>
        <dbReference type="SAM" id="MobiDB-lite"/>
    </source>
</evidence>
<keyword evidence="2" id="KW-0813">Transport</keyword>
<dbReference type="InterPro" id="IPR001188">
    <property type="entry name" value="Sperm_putr-bd"/>
</dbReference>
<keyword evidence="3" id="KW-0732">Signal</keyword>
<feature type="binding site" evidence="5">
    <location>
        <position position="41"/>
    </location>
    <ligand>
        <name>spermidine</name>
        <dbReference type="ChEBI" id="CHEBI:57834"/>
    </ligand>
</feature>
<dbReference type="InterPro" id="IPR006059">
    <property type="entry name" value="SBP"/>
</dbReference>
<proteinExistence type="predicted"/>
<evidence type="ECO:0000313" key="8">
    <source>
        <dbReference type="Proteomes" id="UP001198983"/>
    </source>
</evidence>
<dbReference type="GO" id="GO:0015846">
    <property type="term" value="P:polyamine transport"/>
    <property type="evidence" value="ECO:0007669"/>
    <property type="project" value="InterPro"/>
</dbReference>